<evidence type="ECO:0000313" key="2">
    <source>
        <dbReference type="EMBL" id="OJG10803.1"/>
    </source>
</evidence>
<reference evidence="2 3" key="1">
    <citation type="submission" date="2014-12" db="EMBL/GenBank/DDBJ databases">
        <title>Draft genome sequences of 29 type strains of Enterococci.</title>
        <authorList>
            <person name="Zhong Z."/>
            <person name="Sun Z."/>
            <person name="Liu W."/>
            <person name="Zhang W."/>
            <person name="Zhang H."/>
        </authorList>
    </citation>
    <scope>NUCLEOTIDE SEQUENCE [LARGE SCALE GENOMIC DNA]</scope>
    <source>
        <strain evidence="2 3">DSM 17690</strain>
    </source>
</reference>
<organism evidence="2 3">
    <name type="scientific">Enterococcus aquimarinus</name>
    <dbReference type="NCBI Taxonomy" id="328396"/>
    <lineage>
        <taxon>Bacteria</taxon>
        <taxon>Bacillati</taxon>
        <taxon>Bacillota</taxon>
        <taxon>Bacilli</taxon>
        <taxon>Lactobacillales</taxon>
        <taxon>Enterococcaceae</taxon>
        <taxon>Enterococcus</taxon>
    </lineage>
</organism>
<accession>A0A1L8QTH6</accession>
<dbReference type="AlphaFoldDB" id="A0A1L8QTH6"/>
<dbReference type="EMBL" id="JXKD01000006">
    <property type="protein sequence ID" value="OJG10803.1"/>
    <property type="molecule type" value="Genomic_DNA"/>
</dbReference>
<protein>
    <recommendedName>
        <fullName evidence="4">DUF4064 domain-containing protein</fullName>
    </recommendedName>
</protein>
<feature type="transmembrane region" description="Helical" evidence="1">
    <location>
        <begin position="70"/>
        <end position="95"/>
    </location>
</feature>
<evidence type="ECO:0000256" key="1">
    <source>
        <dbReference type="SAM" id="Phobius"/>
    </source>
</evidence>
<sequence>MRELTSIQYEEIFLPVFAEQLSEISVEQGLEFFHRLGNWFGITVVLVLVTTALASLFLNSRYDRRLTGLLYIVTGLVTLLGSQFLAFVLAFPFFVAGGLCFKKR</sequence>
<dbReference type="STRING" id="328396.RU93_GL002016"/>
<feature type="transmembrane region" description="Helical" evidence="1">
    <location>
        <begin position="39"/>
        <end position="58"/>
    </location>
</feature>
<dbReference type="Proteomes" id="UP000182149">
    <property type="component" value="Unassembled WGS sequence"/>
</dbReference>
<keyword evidence="1" id="KW-1133">Transmembrane helix</keyword>
<gene>
    <name evidence="2" type="ORF">RU93_GL002016</name>
</gene>
<evidence type="ECO:0008006" key="4">
    <source>
        <dbReference type="Google" id="ProtNLM"/>
    </source>
</evidence>
<comment type="caution">
    <text evidence="2">The sequence shown here is derived from an EMBL/GenBank/DDBJ whole genome shotgun (WGS) entry which is preliminary data.</text>
</comment>
<keyword evidence="1" id="KW-0472">Membrane</keyword>
<keyword evidence="1" id="KW-0812">Transmembrane</keyword>
<proteinExistence type="predicted"/>
<keyword evidence="3" id="KW-1185">Reference proteome</keyword>
<evidence type="ECO:0000313" key="3">
    <source>
        <dbReference type="Proteomes" id="UP000182149"/>
    </source>
</evidence>
<name>A0A1L8QTH6_9ENTE</name>